<evidence type="ECO:0000313" key="10">
    <source>
        <dbReference type="EMBL" id="CAG8365657.1"/>
    </source>
</evidence>
<comment type="similarity">
    <text evidence="2">Belongs to the cytochrome P450 family.</text>
</comment>
<keyword evidence="3 8" id="KW-0349">Heme</keyword>
<dbReference type="GO" id="GO:0043386">
    <property type="term" value="P:mycotoxin biosynthetic process"/>
    <property type="evidence" value="ECO:0007669"/>
    <property type="project" value="UniProtKB-ARBA"/>
</dbReference>
<dbReference type="OrthoDB" id="1844152at2759"/>
<feature type="transmembrane region" description="Helical" evidence="9">
    <location>
        <begin position="239"/>
        <end position="263"/>
    </location>
</feature>
<comment type="cofactor">
    <cofactor evidence="1 8">
        <name>heme</name>
        <dbReference type="ChEBI" id="CHEBI:30413"/>
    </cofactor>
</comment>
<keyword evidence="9" id="KW-0812">Transmembrane</keyword>
<evidence type="ECO:0000256" key="2">
    <source>
        <dbReference type="ARBA" id="ARBA00010617"/>
    </source>
</evidence>
<accession>A0A9W4J1N0</accession>
<reference evidence="10" key="1">
    <citation type="submission" date="2021-07" db="EMBL/GenBank/DDBJ databases">
        <authorList>
            <person name="Branca A.L. A."/>
        </authorList>
    </citation>
    <scope>NUCLEOTIDE SEQUENCE</scope>
</reference>
<name>A0A9W4J1N0_9EURO</name>
<evidence type="ECO:0000256" key="6">
    <source>
        <dbReference type="ARBA" id="ARBA00023004"/>
    </source>
</evidence>
<keyword evidence="7" id="KW-0503">Monooxygenase</keyword>
<dbReference type="Pfam" id="PF00067">
    <property type="entry name" value="p450"/>
    <property type="match status" value="1"/>
</dbReference>
<dbReference type="AlphaFoldDB" id="A0A9W4J1N0"/>
<dbReference type="GO" id="GO:0004497">
    <property type="term" value="F:monooxygenase activity"/>
    <property type="evidence" value="ECO:0007669"/>
    <property type="project" value="UniProtKB-KW"/>
</dbReference>
<gene>
    <name evidence="10" type="ORF">PSALAMII_LOCUS4350</name>
</gene>
<dbReference type="InterPro" id="IPR002403">
    <property type="entry name" value="Cyt_P450_E_grp-IV"/>
</dbReference>
<feature type="transmembrane region" description="Helical" evidence="9">
    <location>
        <begin position="41"/>
        <end position="59"/>
    </location>
</feature>
<sequence>MSAALKYRAWLSCPAHQHHPSILWSDLHIPHIALMSKLQDLPTLCVATALLCICLTLIIRTWIRPERVPPGIDWAGRRRELFGDIRACARQYTGGLKTMISGYKKFGLSGKPFILPGTGFEPHVMLPPEFIKWLIDQPEEVLSHRLVQGEKLGLKYLLPAFDYTSDMAIIEAIRVHLTRNLGKVQGDLFDEMRHSVDQMLGMDDAEWKEVNLYDTLNEIVFKASGRILFGQDLTRNQHFMYYVLKFATWFGMGTVLIGQLIPWQFRRLIGSCCAIPTAYYRSMCANYLWPLFAERYENMSRQRNDPTFEYSPPEDLITWMYRAAFDMKNQEVTSGKPLAARFTVLVAGAIATSVVTSTNTLLDLLGSDPHQGYYKLLREEAEAVFQTEDDWTKSTSLLKLPLLDSTIRESLRRHPIIFRGLSREVMPKEGVTLPNGQKISQGAWLGFPVPAIHHDSRYYDTPDVYKPFRFIPTETTKRTMLVTTSDTFLPFGHARHSCPGRWFASHLMKLLFAYVTIHYDIEPLNERPLNLIVGDHPVPPPWIKIRVRRAHTS</sequence>
<dbReference type="CDD" id="cd11041">
    <property type="entry name" value="CYP503A1-like"/>
    <property type="match status" value="1"/>
</dbReference>
<dbReference type="GO" id="GO:0020037">
    <property type="term" value="F:heme binding"/>
    <property type="evidence" value="ECO:0007669"/>
    <property type="project" value="InterPro"/>
</dbReference>
<comment type="caution">
    <text evidence="10">The sequence shown here is derived from an EMBL/GenBank/DDBJ whole genome shotgun (WGS) entry which is preliminary data.</text>
</comment>
<evidence type="ECO:0000256" key="8">
    <source>
        <dbReference type="PIRSR" id="PIRSR602403-1"/>
    </source>
</evidence>
<keyword evidence="5" id="KW-0560">Oxidoreductase</keyword>
<dbReference type="Proteomes" id="UP001152646">
    <property type="component" value="Unassembled WGS sequence"/>
</dbReference>
<evidence type="ECO:0000256" key="4">
    <source>
        <dbReference type="ARBA" id="ARBA00022723"/>
    </source>
</evidence>
<evidence type="ECO:0000256" key="5">
    <source>
        <dbReference type="ARBA" id="ARBA00023002"/>
    </source>
</evidence>
<organism evidence="10 11">
    <name type="scientific">Penicillium salamii</name>
    <dbReference type="NCBI Taxonomy" id="1612424"/>
    <lineage>
        <taxon>Eukaryota</taxon>
        <taxon>Fungi</taxon>
        <taxon>Dikarya</taxon>
        <taxon>Ascomycota</taxon>
        <taxon>Pezizomycotina</taxon>
        <taxon>Eurotiomycetes</taxon>
        <taxon>Eurotiomycetidae</taxon>
        <taxon>Eurotiales</taxon>
        <taxon>Aspergillaceae</taxon>
        <taxon>Penicillium</taxon>
    </lineage>
</organism>
<evidence type="ECO:0000313" key="11">
    <source>
        <dbReference type="Proteomes" id="UP001152646"/>
    </source>
</evidence>
<evidence type="ECO:0000256" key="1">
    <source>
        <dbReference type="ARBA" id="ARBA00001971"/>
    </source>
</evidence>
<evidence type="ECO:0008006" key="12">
    <source>
        <dbReference type="Google" id="ProtNLM"/>
    </source>
</evidence>
<feature type="binding site" description="axial binding residue" evidence="8">
    <location>
        <position position="498"/>
    </location>
    <ligand>
        <name>heme</name>
        <dbReference type="ChEBI" id="CHEBI:30413"/>
    </ligand>
    <ligandPart>
        <name>Fe</name>
        <dbReference type="ChEBI" id="CHEBI:18248"/>
    </ligandPart>
</feature>
<dbReference type="PANTHER" id="PTHR46206:SF1">
    <property type="entry name" value="P450, PUTATIVE (EUROFUNG)-RELATED"/>
    <property type="match status" value="1"/>
</dbReference>
<dbReference type="PRINTS" id="PR00465">
    <property type="entry name" value="EP450IV"/>
</dbReference>
<keyword evidence="6 8" id="KW-0408">Iron</keyword>
<dbReference type="InterPro" id="IPR001128">
    <property type="entry name" value="Cyt_P450"/>
</dbReference>
<dbReference type="GO" id="GO:0005506">
    <property type="term" value="F:iron ion binding"/>
    <property type="evidence" value="ECO:0007669"/>
    <property type="project" value="InterPro"/>
</dbReference>
<keyword evidence="4 8" id="KW-0479">Metal-binding</keyword>
<keyword evidence="9" id="KW-1133">Transmembrane helix</keyword>
<dbReference type="Gene3D" id="1.10.630.10">
    <property type="entry name" value="Cytochrome P450"/>
    <property type="match status" value="1"/>
</dbReference>
<evidence type="ECO:0000256" key="7">
    <source>
        <dbReference type="ARBA" id="ARBA00023033"/>
    </source>
</evidence>
<dbReference type="InterPro" id="IPR036396">
    <property type="entry name" value="Cyt_P450_sf"/>
</dbReference>
<proteinExistence type="inferred from homology"/>
<dbReference type="EMBL" id="CAJVPA010000166">
    <property type="protein sequence ID" value="CAG8365657.1"/>
    <property type="molecule type" value="Genomic_DNA"/>
</dbReference>
<keyword evidence="9" id="KW-0472">Membrane</keyword>
<evidence type="ECO:0000256" key="3">
    <source>
        <dbReference type="ARBA" id="ARBA00022617"/>
    </source>
</evidence>
<dbReference type="SUPFAM" id="SSF48264">
    <property type="entry name" value="Cytochrome P450"/>
    <property type="match status" value="1"/>
</dbReference>
<dbReference type="GO" id="GO:0016705">
    <property type="term" value="F:oxidoreductase activity, acting on paired donors, with incorporation or reduction of molecular oxygen"/>
    <property type="evidence" value="ECO:0007669"/>
    <property type="project" value="InterPro"/>
</dbReference>
<evidence type="ECO:0000256" key="9">
    <source>
        <dbReference type="SAM" id="Phobius"/>
    </source>
</evidence>
<dbReference type="PANTHER" id="PTHR46206">
    <property type="entry name" value="CYTOCHROME P450"/>
    <property type="match status" value="1"/>
</dbReference>
<protein>
    <recommendedName>
        <fullName evidence="12">Cytochrome P450</fullName>
    </recommendedName>
</protein>